<keyword evidence="5 8" id="KW-0812">Transmembrane</keyword>
<dbReference type="AlphaFoldDB" id="A0A0E0MHQ3"/>
<dbReference type="NCBIfam" id="TIGR01569">
    <property type="entry name" value="A_tha_TIGR01569"/>
    <property type="match status" value="1"/>
</dbReference>
<name>A0A0E0MHQ3_ORYPU</name>
<dbReference type="Gramene" id="OPUNC11G17910.1">
    <property type="protein sequence ID" value="OPUNC11G17910.1"/>
    <property type="gene ID" value="OPUNC11G17910"/>
</dbReference>
<evidence type="ECO:0000256" key="4">
    <source>
        <dbReference type="ARBA" id="ARBA00022475"/>
    </source>
</evidence>
<feature type="transmembrane region" description="Helical" evidence="8">
    <location>
        <begin position="83"/>
        <end position="106"/>
    </location>
</feature>
<sequence length="171" mass="17801">MAEMMDGVARAVSLFFRIAVVGLSVAAAVVMATANQAFPFNYGGAVSYTKYPAFVYFVVATVVSAVCSAAALYLSVFKATPEWAVALLDVMTMGLLFSAAGAVFAVRRMAPLYLGVAGADTVAGRWVNGEFCHLAGAFCWRVTTSAIICGFAAGAVSVAVLTKGARHRGKH</sequence>
<protein>
    <recommendedName>
        <fullName evidence="8">CASP-like protein</fullName>
    </recommendedName>
</protein>
<comment type="subunit">
    <text evidence="3 8">Homodimer and heterodimers.</text>
</comment>
<evidence type="ECO:0000256" key="7">
    <source>
        <dbReference type="ARBA" id="ARBA00023136"/>
    </source>
</evidence>
<evidence type="ECO:0000256" key="2">
    <source>
        <dbReference type="ARBA" id="ARBA00007651"/>
    </source>
</evidence>
<evidence type="ECO:0000256" key="6">
    <source>
        <dbReference type="ARBA" id="ARBA00022989"/>
    </source>
</evidence>
<comment type="subcellular location">
    <subcellularLocation>
        <location evidence="1 8">Cell membrane</location>
        <topology evidence="1 8">Multi-pass membrane protein</topology>
    </subcellularLocation>
</comment>
<feature type="transmembrane region" description="Helical" evidence="8">
    <location>
        <begin position="54"/>
        <end position="76"/>
    </location>
</feature>
<evidence type="ECO:0000256" key="1">
    <source>
        <dbReference type="ARBA" id="ARBA00004651"/>
    </source>
</evidence>
<reference evidence="10" key="1">
    <citation type="submission" date="2015-04" db="UniProtKB">
        <authorList>
            <consortium name="EnsemblPlants"/>
        </authorList>
    </citation>
    <scope>IDENTIFICATION</scope>
</reference>
<feature type="transmembrane region" description="Helical" evidence="8">
    <location>
        <begin position="12"/>
        <end position="34"/>
    </location>
</feature>
<dbReference type="PANTHER" id="PTHR36488">
    <property type="entry name" value="CASP-LIKE PROTEIN 1U1"/>
    <property type="match status" value="1"/>
</dbReference>
<organism evidence="10">
    <name type="scientific">Oryza punctata</name>
    <name type="common">Red rice</name>
    <dbReference type="NCBI Taxonomy" id="4537"/>
    <lineage>
        <taxon>Eukaryota</taxon>
        <taxon>Viridiplantae</taxon>
        <taxon>Streptophyta</taxon>
        <taxon>Embryophyta</taxon>
        <taxon>Tracheophyta</taxon>
        <taxon>Spermatophyta</taxon>
        <taxon>Magnoliopsida</taxon>
        <taxon>Liliopsida</taxon>
        <taxon>Poales</taxon>
        <taxon>Poaceae</taxon>
        <taxon>BOP clade</taxon>
        <taxon>Oryzoideae</taxon>
        <taxon>Oryzeae</taxon>
        <taxon>Oryzinae</taxon>
        <taxon>Oryza</taxon>
    </lineage>
</organism>
<dbReference type="OMA" id="CHLAGAF"/>
<evidence type="ECO:0000256" key="8">
    <source>
        <dbReference type="RuleBase" id="RU361233"/>
    </source>
</evidence>
<dbReference type="Proteomes" id="UP000026962">
    <property type="component" value="Chromosome 11"/>
</dbReference>
<dbReference type="InterPro" id="IPR044173">
    <property type="entry name" value="CASPL"/>
</dbReference>
<proteinExistence type="inferred from homology"/>
<dbReference type="GO" id="GO:0005886">
    <property type="term" value="C:plasma membrane"/>
    <property type="evidence" value="ECO:0007669"/>
    <property type="project" value="UniProtKB-SubCell"/>
</dbReference>
<accession>A0A0E0MHQ3</accession>
<evidence type="ECO:0000256" key="3">
    <source>
        <dbReference type="ARBA" id="ARBA00011489"/>
    </source>
</evidence>
<keyword evidence="6 8" id="KW-1133">Transmembrane helix</keyword>
<evidence type="ECO:0000313" key="11">
    <source>
        <dbReference type="Proteomes" id="UP000026962"/>
    </source>
</evidence>
<dbReference type="EnsemblPlants" id="OPUNC11G17910.1">
    <property type="protein sequence ID" value="OPUNC11G17910.1"/>
    <property type="gene ID" value="OPUNC11G17910"/>
</dbReference>
<keyword evidence="4 8" id="KW-1003">Cell membrane</keyword>
<feature type="transmembrane region" description="Helical" evidence="8">
    <location>
        <begin position="140"/>
        <end position="161"/>
    </location>
</feature>
<evidence type="ECO:0000259" key="9">
    <source>
        <dbReference type="Pfam" id="PF04535"/>
    </source>
</evidence>
<dbReference type="InterPro" id="IPR006459">
    <property type="entry name" value="CASP/CASPL"/>
</dbReference>
<reference evidence="10" key="2">
    <citation type="submission" date="2018-05" db="EMBL/GenBank/DDBJ databases">
        <title>OpunRS2 (Oryza punctata Reference Sequence Version 2).</title>
        <authorList>
            <person name="Zhang J."/>
            <person name="Kudrna D."/>
            <person name="Lee S."/>
            <person name="Talag J."/>
            <person name="Welchert J."/>
            <person name="Wing R.A."/>
        </authorList>
    </citation>
    <scope>NUCLEOTIDE SEQUENCE [LARGE SCALE GENOMIC DNA]</scope>
</reference>
<feature type="domain" description="Casparian strip membrane protein" evidence="9">
    <location>
        <begin position="10"/>
        <end position="153"/>
    </location>
</feature>
<comment type="similarity">
    <text evidence="2 8">Belongs to the Casparian strip membrane proteins (CASP) family.</text>
</comment>
<dbReference type="PANTHER" id="PTHR36488:SF8">
    <property type="entry name" value="CASP-LIKE PROTEIN 1U1"/>
    <property type="match status" value="1"/>
</dbReference>
<keyword evidence="7 8" id="KW-0472">Membrane</keyword>
<dbReference type="HOGENOM" id="CLU_1605119_0_0_1"/>
<evidence type="ECO:0000313" key="10">
    <source>
        <dbReference type="EnsemblPlants" id="OPUNC11G17910.1"/>
    </source>
</evidence>
<dbReference type="eggNOG" id="ENOG502R3UQ">
    <property type="taxonomic scope" value="Eukaryota"/>
</dbReference>
<dbReference type="Pfam" id="PF04535">
    <property type="entry name" value="CASP_dom"/>
    <property type="match status" value="1"/>
</dbReference>
<dbReference type="InterPro" id="IPR006702">
    <property type="entry name" value="CASP_dom"/>
</dbReference>
<evidence type="ECO:0000256" key="5">
    <source>
        <dbReference type="ARBA" id="ARBA00022692"/>
    </source>
</evidence>
<keyword evidence="11" id="KW-1185">Reference proteome</keyword>